<feature type="compositionally biased region" description="Basic and acidic residues" evidence="5">
    <location>
        <begin position="498"/>
        <end position="510"/>
    </location>
</feature>
<dbReference type="Proteomes" id="UP001497512">
    <property type="component" value="Chromosome 19"/>
</dbReference>
<dbReference type="InterPro" id="IPR018253">
    <property type="entry name" value="DnaJ_domain_CS"/>
</dbReference>
<evidence type="ECO:0000256" key="5">
    <source>
        <dbReference type="SAM" id="MobiDB-lite"/>
    </source>
</evidence>
<name>A0ABP0U533_9BRYO</name>
<keyword evidence="2 4" id="KW-0863">Zinc-finger</keyword>
<dbReference type="Pfam" id="PF12171">
    <property type="entry name" value="zf-C2H2_jaz"/>
    <property type="match status" value="1"/>
</dbReference>
<dbReference type="SMART" id="SM00271">
    <property type="entry name" value="DnaJ"/>
    <property type="match status" value="1"/>
</dbReference>
<dbReference type="EMBL" id="OZ019911">
    <property type="protein sequence ID" value="CAK9213135.1"/>
    <property type="molecule type" value="Genomic_DNA"/>
</dbReference>
<dbReference type="PROSITE" id="PS00636">
    <property type="entry name" value="DNAJ_1"/>
    <property type="match status" value="1"/>
</dbReference>
<reference evidence="8" key="1">
    <citation type="submission" date="2024-02" db="EMBL/GenBank/DDBJ databases">
        <authorList>
            <consortium name="ELIXIR-Norway"/>
            <consortium name="Elixir Norway"/>
        </authorList>
    </citation>
    <scope>NUCLEOTIDE SEQUENCE</scope>
</reference>
<feature type="region of interest" description="Disordered" evidence="5">
    <location>
        <begin position="358"/>
        <end position="531"/>
    </location>
</feature>
<feature type="compositionally biased region" description="Acidic residues" evidence="5">
    <location>
        <begin position="431"/>
        <end position="443"/>
    </location>
</feature>
<evidence type="ECO:0000259" key="7">
    <source>
        <dbReference type="PROSITE" id="PS50157"/>
    </source>
</evidence>
<sequence length="643" mass="73596">MTPPVQGLQECLYDVLAVERTATPDALKIAYRKQAMKWHPDKIQQSGANPEAYQEATVRFQLISRAYEVLSDPVERAWYDSHRSAILSSASSSSNAAPGEFEFNVWPYFSPTAFSGFGETGKGFYAVYGEVFKKVHLQEQMFARVYGTGSVREAPDLGGPGTLYANVTVFYNYWQGFTTEKDFGWCDEYDVMQAPNRKVRRLMEEENKKIRKRERREYSDSVRQLAAFVKKRDKRVREKQLELQRIQKEKAEMRKQRQLQLEKEKQEQVRRYKEQDWTKPSEDDYSDESEDDGFLEDDWDRAGKNKEIPKEDDSEEFHCIICGKHFRSAKQWKNHEQSKKHIGRVSALKDAFMEDDEQFDSVDEENDSNEDDEDSMLAAMLKSHLRQNTATNVSTERSESGTANGSIEIEEFTEHFSPPPSHNDTGHCSNEDGEKDENDDEHEDSILAAMLSSQKNKQKAVAADRVEIVSSVEDGDTHKDNETNNFEEAGVSVSQDEFTVKDSYPNKEVGESVGKGKARRRAKQEKKHAAVFDRHAATAAELASKERMQGEVLVNNSTVDRKDDLPPTEVSNVEQGWEESMRLKEIAQQNRSKLSQRGKKMKKGKGEAKQYAHTCQTCGQDFESRSQLFKHITATNHAVLKSK</sequence>
<evidence type="ECO:0000259" key="6">
    <source>
        <dbReference type="PROSITE" id="PS50076"/>
    </source>
</evidence>
<dbReference type="PRINTS" id="PR00625">
    <property type="entry name" value="JDOMAIN"/>
</dbReference>
<feature type="domain" description="J" evidence="6">
    <location>
        <begin position="11"/>
        <end position="83"/>
    </location>
</feature>
<evidence type="ECO:0000256" key="3">
    <source>
        <dbReference type="ARBA" id="ARBA00022833"/>
    </source>
</evidence>
<dbReference type="PROSITE" id="PS00028">
    <property type="entry name" value="ZINC_FINGER_C2H2_1"/>
    <property type="match status" value="2"/>
</dbReference>
<feature type="compositionally biased region" description="Acidic residues" evidence="5">
    <location>
        <begin position="358"/>
        <end position="375"/>
    </location>
</feature>
<proteinExistence type="predicted"/>
<feature type="region of interest" description="Disordered" evidence="5">
    <location>
        <begin position="257"/>
        <end position="313"/>
    </location>
</feature>
<evidence type="ECO:0000313" key="8">
    <source>
        <dbReference type="EMBL" id="CAK9213135.1"/>
    </source>
</evidence>
<feature type="compositionally biased region" description="Polar residues" evidence="5">
    <location>
        <begin position="386"/>
        <end position="405"/>
    </location>
</feature>
<evidence type="ECO:0000256" key="2">
    <source>
        <dbReference type="ARBA" id="ARBA00022771"/>
    </source>
</evidence>
<dbReference type="Gene3D" id="1.10.287.110">
    <property type="entry name" value="DnaJ domain"/>
    <property type="match status" value="1"/>
</dbReference>
<organism evidence="8 9">
    <name type="scientific">Sphagnum troendelagicum</name>
    <dbReference type="NCBI Taxonomy" id="128251"/>
    <lineage>
        <taxon>Eukaryota</taxon>
        <taxon>Viridiplantae</taxon>
        <taxon>Streptophyta</taxon>
        <taxon>Embryophyta</taxon>
        <taxon>Bryophyta</taxon>
        <taxon>Sphagnophytina</taxon>
        <taxon>Sphagnopsida</taxon>
        <taxon>Sphagnales</taxon>
        <taxon>Sphagnaceae</taxon>
        <taxon>Sphagnum</taxon>
    </lineage>
</organism>
<feature type="compositionally biased region" description="Acidic residues" evidence="5">
    <location>
        <begin position="283"/>
        <end position="299"/>
    </location>
</feature>
<dbReference type="SMART" id="SM00355">
    <property type="entry name" value="ZnF_C2H2"/>
    <property type="match status" value="2"/>
</dbReference>
<dbReference type="InterPro" id="IPR044648">
    <property type="entry name" value="JJJ1_plant"/>
</dbReference>
<evidence type="ECO:0000256" key="1">
    <source>
        <dbReference type="ARBA" id="ARBA00022723"/>
    </source>
</evidence>
<dbReference type="PROSITE" id="PS50076">
    <property type="entry name" value="DNAJ_2"/>
    <property type="match status" value="1"/>
</dbReference>
<evidence type="ECO:0000313" key="9">
    <source>
        <dbReference type="Proteomes" id="UP001497512"/>
    </source>
</evidence>
<dbReference type="SUPFAM" id="SSF46565">
    <property type="entry name" value="Chaperone J-domain"/>
    <property type="match status" value="1"/>
</dbReference>
<gene>
    <name evidence="8" type="ORF">CSSPTR1EN2_LOCUS11585</name>
</gene>
<feature type="compositionally biased region" description="Basic residues" evidence="5">
    <location>
        <begin position="594"/>
        <end position="603"/>
    </location>
</feature>
<dbReference type="InterPro" id="IPR001623">
    <property type="entry name" value="DnaJ_domain"/>
</dbReference>
<feature type="compositionally biased region" description="Basic and acidic residues" evidence="5">
    <location>
        <begin position="300"/>
        <end position="311"/>
    </location>
</feature>
<feature type="domain" description="C2H2-type" evidence="7">
    <location>
        <begin position="613"/>
        <end position="642"/>
    </location>
</feature>
<dbReference type="PANTHER" id="PTHR45495">
    <property type="entry name" value="DNAJ PROTEIN JJJ1 HOMOLOG"/>
    <property type="match status" value="1"/>
</dbReference>
<dbReference type="Pfam" id="PF21884">
    <property type="entry name" value="ZUO1-like_ZHD"/>
    <property type="match status" value="1"/>
</dbReference>
<accession>A0ABP0U533</accession>
<dbReference type="PROSITE" id="PS50157">
    <property type="entry name" value="ZINC_FINGER_C2H2_2"/>
    <property type="match status" value="2"/>
</dbReference>
<dbReference type="SUPFAM" id="SSF57667">
    <property type="entry name" value="beta-beta-alpha zinc fingers"/>
    <property type="match status" value="1"/>
</dbReference>
<evidence type="ECO:0000256" key="4">
    <source>
        <dbReference type="PROSITE-ProRule" id="PRU00042"/>
    </source>
</evidence>
<dbReference type="InterPro" id="IPR036236">
    <property type="entry name" value="Znf_C2H2_sf"/>
</dbReference>
<dbReference type="Gene3D" id="3.30.160.60">
    <property type="entry name" value="Classic Zinc Finger"/>
    <property type="match status" value="1"/>
</dbReference>
<dbReference type="InterPro" id="IPR054076">
    <property type="entry name" value="ZUO1-like_ZHD"/>
</dbReference>
<dbReference type="Pfam" id="PF00226">
    <property type="entry name" value="DnaJ"/>
    <property type="match status" value="1"/>
</dbReference>
<dbReference type="InterPro" id="IPR036869">
    <property type="entry name" value="J_dom_sf"/>
</dbReference>
<keyword evidence="3" id="KW-0862">Zinc</keyword>
<dbReference type="CDD" id="cd06257">
    <property type="entry name" value="DnaJ"/>
    <property type="match status" value="1"/>
</dbReference>
<keyword evidence="1" id="KW-0479">Metal-binding</keyword>
<dbReference type="InterPro" id="IPR013087">
    <property type="entry name" value="Znf_C2H2_type"/>
</dbReference>
<keyword evidence="9" id="KW-1185">Reference proteome</keyword>
<feature type="domain" description="C2H2-type" evidence="7">
    <location>
        <begin position="317"/>
        <end position="346"/>
    </location>
</feature>
<feature type="compositionally biased region" description="Basic and acidic residues" evidence="5">
    <location>
        <begin position="257"/>
        <end position="282"/>
    </location>
</feature>
<dbReference type="InterPro" id="IPR022755">
    <property type="entry name" value="Znf_C2H2_jaz"/>
</dbReference>
<feature type="compositionally biased region" description="Basic residues" evidence="5">
    <location>
        <begin position="516"/>
        <end position="526"/>
    </location>
</feature>
<feature type="region of interest" description="Disordered" evidence="5">
    <location>
        <begin position="549"/>
        <end position="607"/>
    </location>
</feature>
<dbReference type="PANTHER" id="PTHR45495:SF1">
    <property type="entry name" value="DNAJ PROTEIN JJJ1 HOMOLOG"/>
    <property type="match status" value="1"/>
</dbReference>
<protein>
    <submittedName>
        <fullName evidence="8">Uncharacterized protein</fullName>
    </submittedName>
</protein>